<accession>A0A1J4K3M8</accession>
<dbReference type="RefSeq" id="XP_068357470.1">
    <property type="nucleotide sequence ID" value="XM_068506004.1"/>
</dbReference>
<protein>
    <submittedName>
        <fullName evidence="1">Uncharacterized protein</fullName>
    </submittedName>
</protein>
<dbReference type="VEuPathDB" id="TrichDB:TRFO_28158"/>
<evidence type="ECO:0000313" key="2">
    <source>
        <dbReference type="Proteomes" id="UP000179807"/>
    </source>
</evidence>
<evidence type="ECO:0000313" key="1">
    <source>
        <dbReference type="EMBL" id="OHT04334.1"/>
    </source>
</evidence>
<dbReference type="GeneID" id="94840708"/>
<keyword evidence="2" id="KW-1185">Reference proteome</keyword>
<sequence>MENTWNEISSNKIPQEFLDHLFGSFSQINNENAHSLYIDLCNNPNTIPYLLILISNILSNEPHPYSSLKQYLPLFISFLYKLFHSQFTKNLLSQTDPSFLMSQLTQLSFTMFYNGNFHALMIFVECLLLAIETVKAPNFIEPFLLFIVSNITNDENLTNPILLNSLLISLHLVLSSSISKHSFITNDFFELLILKLKKIIQMNKIGEDTFLEVFIWLFKLLRQITKGHRNFIFKGDSENEYFVIYSFSVIDFMIKKLLPISQANNQQMELLLNVSEFISLFYNPEKYYCNEKNQKLIIQGYLNIIYLLKPIRQISNEDNRVLLIFLRIVNNYWYDVIDYIPSTPEFLESLIDIIINISDLYNPEIEELYSNPEGFYVSAFVSDTSLLFPHRVYISSLIESILEKEMNFNEPNNEILSYIINLLSKYEYSDSFLFFIIVLCKYITDLSSNSDQQNPLFFHLNSFISHIFSIQPTNVVQELHRNYLISLSIPFIHKDIINTILSQMMNFIKINCEISQTNKIFFTIGCKIFCSLLKYNNISISDFMNSAMYILMNSANCYDSDTLLLFDYVIQNSINSDQIKIIYSFIFNQFEFFKNELAENDDKEEKSFIIQQRIDILCDALINIIDIIHQIENNDSNFHIYDENHMMNIINYFLDSDDCDFTPQATKLLTKLFLITPNYQNLMIEYINKISQIDNFTGEFINPLINFIDEKPICFNNEFGLNILYRILRIFEMNDNLVIEENIIPFVTFFGRILFIINPIPMDIIQQFLHIEKILPKDGLSDISVEFLKSDVIFSLIFNGYIHSIEDIIQYILRSYTNGLLVRDEQRYSLIIIIDQLFSNHRFNEEIKNSLITIRQSCLINSTPQNQELQELNDRVNMSFIMKPLKYLCDMRIEGFVFTVNSTILFENS</sequence>
<name>A0A1J4K3M8_9EUKA</name>
<gene>
    <name evidence="1" type="ORF">TRFO_28158</name>
</gene>
<reference evidence="1" key="1">
    <citation type="submission" date="2016-10" db="EMBL/GenBank/DDBJ databases">
        <authorList>
            <person name="Benchimol M."/>
            <person name="Almeida L.G."/>
            <person name="Vasconcelos A.T."/>
            <person name="Perreira-Neves A."/>
            <person name="Rosa I.A."/>
            <person name="Tasca T."/>
            <person name="Bogo M.R."/>
            <person name="de Souza W."/>
        </authorList>
    </citation>
    <scope>NUCLEOTIDE SEQUENCE [LARGE SCALE GENOMIC DNA]</scope>
    <source>
        <strain evidence="1">K</strain>
    </source>
</reference>
<proteinExistence type="predicted"/>
<dbReference type="Proteomes" id="UP000179807">
    <property type="component" value="Unassembled WGS sequence"/>
</dbReference>
<organism evidence="1 2">
    <name type="scientific">Tritrichomonas foetus</name>
    <dbReference type="NCBI Taxonomy" id="1144522"/>
    <lineage>
        <taxon>Eukaryota</taxon>
        <taxon>Metamonada</taxon>
        <taxon>Parabasalia</taxon>
        <taxon>Tritrichomonadida</taxon>
        <taxon>Tritrichomonadidae</taxon>
        <taxon>Tritrichomonas</taxon>
    </lineage>
</organism>
<dbReference type="EMBL" id="MLAK01000796">
    <property type="protein sequence ID" value="OHT04334.1"/>
    <property type="molecule type" value="Genomic_DNA"/>
</dbReference>
<dbReference type="AlphaFoldDB" id="A0A1J4K3M8"/>
<comment type="caution">
    <text evidence="1">The sequence shown here is derived from an EMBL/GenBank/DDBJ whole genome shotgun (WGS) entry which is preliminary data.</text>
</comment>